<evidence type="ECO:0000313" key="6">
    <source>
        <dbReference type="RefSeq" id="XP_026754498.2"/>
    </source>
</evidence>
<dbReference type="GO" id="GO:0005634">
    <property type="term" value="C:nucleus"/>
    <property type="evidence" value="ECO:0007669"/>
    <property type="project" value="TreeGrafter"/>
</dbReference>
<dbReference type="PANTHER" id="PTHR45640:SF26">
    <property type="entry name" value="RE23625P"/>
    <property type="match status" value="1"/>
</dbReference>
<dbReference type="RefSeq" id="XP_026754498.2">
    <property type="nucleotide sequence ID" value="XM_026898697.3"/>
</dbReference>
<reference evidence="6" key="1">
    <citation type="submission" date="2025-08" db="UniProtKB">
        <authorList>
            <consortium name="RefSeq"/>
        </authorList>
    </citation>
    <scope>IDENTIFICATION</scope>
    <source>
        <tissue evidence="6">Whole larvae</tissue>
    </source>
</reference>
<dbReference type="GO" id="GO:0009408">
    <property type="term" value="P:response to heat"/>
    <property type="evidence" value="ECO:0007669"/>
    <property type="project" value="TreeGrafter"/>
</dbReference>
<dbReference type="GO" id="GO:0051082">
    <property type="term" value="F:unfolded protein binding"/>
    <property type="evidence" value="ECO:0007669"/>
    <property type="project" value="TreeGrafter"/>
</dbReference>
<evidence type="ECO:0000256" key="3">
    <source>
        <dbReference type="SAM" id="MobiDB-lite"/>
    </source>
</evidence>
<dbReference type="PROSITE" id="PS01031">
    <property type="entry name" value="SHSP"/>
    <property type="match status" value="1"/>
</dbReference>
<evidence type="ECO:0000259" key="4">
    <source>
        <dbReference type="PROSITE" id="PS01031"/>
    </source>
</evidence>
<dbReference type="GO" id="GO:0042026">
    <property type="term" value="P:protein refolding"/>
    <property type="evidence" value="ECO:0007669"/>
    <property type="project" value="TreeGrafter"/>
</dbReference>
<keyword evidence="5" id="KW-1185">Reference proteome</keyword>
<dbReference type="CDD" id="cd06526">
    <property type="entry name" value="metazoan_ACD"/>
    <property type="match status" value="1"/>
</dbReference>
<dbReference type="Pfam" id="PF00011">
    <property type="entry name" value="HSP20"/>
    <property type="match status" value="1"/>
</dbReference>
<dbReference type="InterPro" id="IPR008978">
    <property type="entry name" value="HSP20-like_chaperone"/>
</dbReference>
<dbReference type="AlphaFoldDB" id="A0A6J1WJT2"/>
<name>A0A6J1WJT2_GALME</name>
<evidence type="ECO:0000256" key="1">
    <source>
        <dbReference type="PROSITE-ProRule" id="PRU00285"/>
    </source>
</evidence>
<sequence>MIKYVVLIFGVISVASSNELRRHRFRDSLEELDRYISHALSHHYLWPWSQIVRTAAAIDSEVNFEGSRIISNDKKFEINLNVKRFKPDELNVTVNKHNIVVKGNHKVSDDEGQIFIKNRMFQRFDLPLECKPEEVKAVLNENGILSIWAPKHKLPPPPPERQVPIEVRLPVEKTENPVDIIEEVSTEKYEAELVKNKTNKKKETLLEKVDPAKLSTESPIWQQEDTTTHIGKIRKKELKTTTKTVKENEVTKGGEGNGLDYLLVDGEVEE</sequence>
<dbReference type="KEGG" id="gmw:113514600"/>
<evidence type="ECO:0000313" key="5">
    <source>
        <dbReference type="Proteomes" id="UP001652740"/>
    </source>
</evidence>
<feature type="region of interest" description="Disordered" evidence="3">
    <location>
        <begin position="249"/>
        <end position="270"/>
    </location>
</feature>
<dbReference type="InParanoid" id="A0A6J1WJT2"/>
<dbReference type="PANTHER" id="PTHR45640">
    <property type="entry name" value="HEAT SHOCK PROTEIN HSP-12.2-RELATED"/>
    <property type="match status" value="1"/>
</dbReference>
<dbReference type="GO" id="GO:0005737">
    <property type="term" value="C:cytoplasm"/>
    <property type="evidence" value="ECO:0007669"/>
    <property type="project" value="TreeGrafter"/>
</dbReference>
<gene>
    <name evidence="6" type="primary">LOC113514600</name>
</gene>
<dbReference type="InterPro" id="IPR002068">
    <property type="entry name" value="A-crystallin/Hsp20_dom"/>
</dbReference>
<organism evidence="5 6">
    <name type="scientific">Galleria mellonella</name>
    <name type="common">Greater wax moth</name>
    <dbReference type="NCBI Taxonomy" id="7137"/>
    <lineage>
        <taxon>Eukaryota</taxon>
        <taxon>Metazoa</taxon>
        <taxon>Ecdysozoa</taxon>
        <taxon>Arthropoda</taxon>
        <taxon>Hexapoda</taxon>
        <taxon>Insecta</taxon>
        <taxon>Pterygota</taxon>
        <taxon>Neoptera</taxon>
        <taxon>Endopterygota</taxon>
        <taxon>Lepidoptera</taxon>
        <taxon>Glossata</taxon>
        <taxon>Ditrysia</taxon>
        <taxon>Pyraloidea</taxon>
        <taxon>Pyralidae</taxon>
        <taxon>Galleriinae</taxon>
        <taxon>Galleria</taxon>
    </lineage>
</organism>
<protein>
    <submittedName>
        <fullName evidence="6">Alpha-crystallin B chain-like</fullName>
    </submittedName>
</protein>
<dbReference type="SUPFAM" id="SSF49764">
    <property type="entry name" value="HSP20-like chaperones"/>
    <property type="match status" value="1"/>
</dbReference>
<proteinExistence type="inferred from homology"/>
<dbReference type="Proteomes" id="UP001652740">
    <property type="component" value="Unplaced"/>
</dbReference>
<dbReference type="Gene3D" id="2.60.40.790">
    <property type="match status" value="1"/>
</dbReference>
<comment type="similarity">
    <text evidence="1 2">Belongs to the small heat shock protein (HSP20) family.</text>
</comment>
<dbReference type="GeneID" id="113514600"/>
<evidence type="ECO:0000256" key="2">
    <source>
        <dbReference type="RuleBase" id="RU003616"/>
    </source>
</evidence>
<accession>A0A6J1WJT2</accession>
<feature type="domain" description="SHSP" evidence="4">
    <location>
        <begin position="53"/>
        <end position="168"/>
    </location>
</feature>
<dbReference type="InterPro" id="IPR001436">
    <property type="entry name" value="Alpha-crystallin/sHSP_animal"/>
</dbReference>